<feature type="active site" description="Nucleophile" evidence="10">
    <location>
        <position position="289"/>
    </location>
</feature>
<evidence type="ECO:0000256" key="10">
    <source>
        <dbReference type="HAMAP-Rule" id="MF_03124"/>
    </source>
</evidence>
<keyword evidence="5 10" id="KW-0808">Transferase</keyword>
<keyword evidence="6 10" id="KW-0068">Autocatalytic cleavage</keyword>
<protein>
    <recommendedName>
        <fullName evidence="10">Arginine biosynthesis bifunctional protein ArgJ, mitochondrial</fullName>
    </recommendedName>
    <domain>
        <recommendedName>
            <fullName evidence="10">Glutamate N-acetyltransferase</fullName>
            <shortName evidence="10">GAT</shortName>
            <ecNumber evidence="10">2.3.1.35</ecNumber>
        </recommendedName>
        <alternativeName>
            <fullName evidence="10">Ornithine acetyltransferase</fullName>
            <shortName evidence="10">OATase</shortName>
        </alternativeName>
        <alternativeName>
            <fullName evidence="10">Ornithine transacetylase</fullName>
        </alternativeName>
    </domain>
    <domain>
        <recommendedName>
            <fullName evidence="10">Amino-acid acetyltransferase</fullName>
            <ecNumber evidence="10">2.3.1.1</ecNumber>
        </recommendedName>
        <alternativeName>
            <fullName evidence="10">N-acetylglutamate synthase</fullName>
            <shortName evidence="10">AGS</shortName>
        </alternativeName>
    </domain>
    <component>
        <recommendedName>
            <fullName evidence="10">Arginine biosynthesis bifunctional protein ArgJ alpha chain</fullName>
        </recommendedName>
    </component>
    <component>
        <recommendedName>
            <fullName evidence="10">Arginine biosynthesis bifunctional protein ArgJ beta chain</fullName>
        </recommendedName>
    </component>
</protein>
<comment type="catalytic activity">
    <reaction evidence="10">
        <text>N(2)-acetyl-L-ornithine + L-glutamate = N-acetyl-L-glutamate + L-ornithine</text>
        <dbReference type="Rhea" id="RHEA:15349"/>
        <dbReference type="ChEBI" id="CHEBI:29985"/>
        <dbReference type="ChEBI" id="CHEBI:44337"/>
        <dbReference type="ChEBI" id="CHEBI:46911"/>
        <dbReference type="ChEBI" id="CHEBI:57805"/>
        <dbReference type="EC" id="2.3.1.35"/>
    </reaction>
</comment>
<dbReference type="GO" id="GO:0004042">
    <property type="term" value="F:L-glutamate N-acetyltransferase activity"/>
    <property type="evidence" value="ECO:0007669"/>
    <property type="project" value="UniProtKB-UniRule"/>
</dbReference>
<dbReference type="OrthoDB" id="2017946at2759"/>
<keyword evidence="8 10" id="KW-0511">Multifunctional enzyme</keyword>
<dbReference type="Gene3D" id="3.60.70.12">
    <property type="entry name" value="L-amino peptidase D-ALA esterase/amidase"/>
    <property type="match status" value="1"/>
</dbReference>
<dbReference type="Proteomes" id="UP000559027">
    <property type="component" value="Unassembled WGS sequence"/>
</dbReference>
<dbReference type="AlphaFoldDB" id="A0A8H5LM92"/>
<dbReference type="PANTHER" id="PTHR23100:SF0">
    <property type="entry name" value="ARGININE BIOSYNTHESIS BIFUNCTIONAL PROTEIN ARGJ, MITOCHONDRIAL"/>
    <property type="match status" value="1"/>
</dbReference>
<feature type="site" description="Involved in the stabilization of negative charge on the oxyanion by the formation of the oxyanion hole" evidence="10">
    <location>
        <position position="199"/>
    </location>
</feature>
<comment type="subcellular location">
    <subcellularLocation>
        <location evidence="1 10">Mitochondrion matrix</location>
    </subcellularLocation>
</comment>
<dbReference type="GO" id="GO:0004358">
    <property type="term" value="F:L-glutamate N-acetyltransferase activity, acting on acetyl-L-ornithine as donor"/>
    <property type="evidence" value="ECO:0007669"/>
    <property type="project" value="UniProtKB-UniRule"/>
</dbReference>
<dbReference type="PANTHER" id="PTHR23100">
    <property type="entry name" value="ARGININE BIOSYNTHESIS BIFUNCTIONAL PROTEIN ARGJ"/>
    <property type="match status" value="1"/>
</dbReference>
<evidence type="ECO:0000256" key="3">
    <source>
        <dbReference type="ARBA" id="ARBA00022571"/>
    </source>
</evidence>
<comment type="catalytic activity">
    <reaction evidence="10">
        <text>L-glutamate + acetyl-CoA = N-acetyl-L-glutamate + CoA + H(+)</text>
        <dbReference type="Rhea" id="RHEA:24292"/>
        <dbReference type="ChEBI" id="CHEBI:15378"/>
        <dbReference type="ChEBI" id="CHEBI:29985"/>
        <dbReference type="ChEBI" id="CHEBI:44337"/>
        <dbReference type="ChEBI" id="CHEBI:57287"/>
        <dbReference type="ChEBI" id="CHEBI:57288"/>
        <dbReference type="EC" id="2.3.1.1"/>
    </reaction>
</comment>
<evidence type="ECO:0000256" key="9">
    <source>
        <dbReference type="ARBA" id="ARBA00023315"/>
    </source>
</evidence>
<dbReference type="UniPathway" id="UPA00068">
    <property type="reaction ID" value="UER00106"/>
</dbReference>
<evidence type="ECO:0000313" key="12">
    <source>
        <dbReference type="Proteomes" id="UP000559027"/>
    </source>
</evidence>
<sequence>MNKGYTLVAVHPVSGVTERWKMDSELLRAFCVVQNRQKAGNMRYGLANGTKCALTRVIIMALVFRRWASSIPSKAHLHKPLPDSSFPLGYKLTGVHAGVKKNKEIFDLGVILSTSSQPTSAAACFTRNAFKAAPVLVSDEILTDNKGRVRALVVNSGCANAVTGKQGLEDAWAMVKHTTSLLPSSGQNVSTNDALVMSTGVIGQNLPISSIIAGIRRAADSLGSDFTAWERAAKAFMTTDTFPKLRSRIFTINGVQYRLAGMDKGAGMIHPDMGPASTSFPSPRQLHATLLGCIMTDAAVSPRSLQNALTYAVDRSFNSISVDGDMSTNDTIIVLANGAAAPVDANGHVQEIDEETDKDAFDAFKKELTDFAADLAQLVVRDGEGATKFVAVKVKGAPTYQDAHTIASKISTSALVKTALYGEDANWGRILAATGSVPLSPSSSKTSSIPPPTIDPTKVSVTFIPSDGTAPLPVLVNGEPEKVDEDRAKKILNLEDINIVVDLGMKGDGEATYWTCDFSYEYVRINGDYRS</sequence>
<feature type="site" description="Involved in the stabilization of negative charge on the oxyanion by the formation of the oxyanion hole" evidence="10">
    <location>
        <position position="200"/>
    </location>
</feature>
<dbReference type="InterPro" id="IPR042195">
    <property type="entry name" value="ArgJ_beta_C"/>
</dbReference>
<keyword evidence="7 10" id="KW-0496">Mitochondrion</keyword>
<dbReference type="GO" id="GO:0005759">
    <property type="term" value="C:mitochondrial matrix"/>
    <property type="evidence" value="ECO:0007669"/>
    <property type="project" value="UniProtKB-SubCell"/>
</dbReference>
<gene>
    <name evidence="11" type="ORF">D9756_002816</name>
</gene>
<evidence type="ECO:0000256" key="2">
    <source>
        <dbReference type="ARBA" id="ARBA00006774"/>
    </source>
</evidence>
<comment type="caution">
    <text evidence="11">The sequence shown here is derived from an EMBL/GenBank/DDBJ whole genome shotgun (WGS) entry which is preliminary data.</text>
</comment>
<dbReference type="NCBIfam" id="NF003802">
    <property type="entry name" value="PRK05388.1"/>
    <property type="match status" value="1"/>
</dbReference>
<dbReference type="NCBIfam" id="TIGR00120">
    <property type="entry name" value="ArgJ"/>
    <property type="match status" value="1"/>
</dbReference>
<dbReference type="HAMAP" id="MF_01106">
    <property type="entry name" value="ArgJ"/>
    <property type="match status" value="1"/>
</dbReference>
<keyword evidence="4 10" id="KW-0028">Amino-acid biosynthesis</keyword>
<dbReference type="FunFam" id="3.10.20.340:FF:000002">
    <property type="entry name" value="Arginine biosynthesis bifunctional protein ArgJ, mitochondrial"/>
    <property type="match status" value="1"/>
</dbReference>
<proteinExistence type="inferred from homology"/>
<dbReference type="EMBL" id="JAACJO010000002">
    <property type="protein sequence ID" value="KAF5362376.1"/>
    <property type="molecule type" value="Genomic_DNA"/>
</dbReference>
<evidence type="ECO:0000256" key="4">
    <source>
        <dbReference type="ARBA" id="ARBA00022605"/>
    </source>
</evidence>
<feature type="binding site" evidence="10">
    <location>
        <position position="526"/>
    </location>
    <ligand>
        <name>substrate</name>
    </ligand>
</feature>
<name>A0A8H5LM92_9AGAR</name>
<dbReference type="GO" id="GO:0006526">
    <property type="term" value="P:L-arginine biosynthetic process"/>
    <property type="evidence" value="ECO:0007669"/>
    <property type="project" value="UniProtKB-UniRule"/>
</dbReference>
<dbReference type="Gene3D" id="3.10.20.340">
    <property type="entry name" value="ArgJ beta chain, C-terminal domain"/>
    <property type="match status" value="1"/>
</dbReference>
<feature type="binding site" evidence="10">
    <location>
        <position position="384"/>
    </location>
    <ligand>
        <name>substrate</name>
    </ligand>
</feature>
<keyword evidence="3 10" id="KW-0055">Arginine biosynthesis</keyword>
<dbReference type="GO" id="GO:0006592">
    <property type="term" value="P:ornithine biosynthetic process"/>
    <property type="evidence" value="ECO:0007669"/>
    <property type="project" value="TreeGrafter"/>
</dbReference>
<comment type="similarity">
    <text evidence="2 10">Belongs to the ArgJ family.</text>
</comment>
<comment type="pathway">
    <text evidence="10">Amino-acid biosynthesis; L-arginine biosynthesis; N(2)-acetyl-L-ornithine from L-glutamate: step 1/4.</text>
</comment>
<reference evidence="11 12" key="1">
    <citation type="journal article" date="2020" name="ISME J.">
        <title>Uncovering the hidden diversity of litter-decomposition mechanisms in mushroom-forming fungi.</title>
        <authorList>
            <person name="Floudas D."/>
            <person name="Bentzer J."/>
            <person name="Ahren D."/>
            <person name="Johansson T."/>
            <person name="Persson P."/>
            <person name="Tunlid A."/>
        </authorList>
    </citation>
    <scope>NUCLEOTIDE SEQUENCE [LARGE SCALE GENOMIC DNA]</scope>
    <source>
        <strain evidence="11 12">CBS 146.42</strain>
    </source>
</reference>
<feature type="site" description="Cleavage; by autolysis" evidence="10">
    <location>
        <begin position="288"/>
        <end position="289"/>
    </location>
</feature>
<keyword evidence="12" id="KW-1185">Reference proteome</keyword>
<dbReference type="CDD" id="cd02152">
    <property type="entry name" value="OAT"/>
    <property type="match status" value="1"/>
</dbReference>
<dbReference type="InterPro" id="IPR002813">
    <property type="entry name" value="Arg_biosynth_ArgJ"/>
</dbReference>
<comment type="subunit">
    <text evidence="10">Heterodimer of an alpha and a beta chain.</text>
</comment>
<organism evidence="11 12">
    <name type="scientific">Leucocoprinus leucothites</name>
    <dbReference type="NCBI Taxonomy" id="201217"/>
    <lineage>
        <taxon>Eukaryota</taxon>
        <taxon>Fungi</taxon>
        <taxon>Dikarya</taxon>
        <taxon>Basidiomycota</taxon>
        <taxon>Agaricomycotina</taxon>
        <taxon>Agaricomycetes</taxon>
        <taxon>Agaricomycetidae</taxon>
        <taxon>Agaricales</taxon>
        <taxon>Agaricineae</taxon>
        <taxon>Agaricaceae</taxon>
        <taxon>Leucocoprinus</taxon>
    </lineage>
</organism>
<keyword evidence="9 10" id="KW-0012">Acyltransferase</keyword>
<dbReference type="SUPFAM" id="SSF56266">
    <property type="entry name" value="DmpA/ArgJ-like"/>
    <property type="match status" value="1"/>
</dbReference>
<dbReference type="Pfam" id="PF01960">
    <property type="entry name" value="ArgJ"/>
    <property type="match status" value="1"/>
</dbReference>
<evidence type="ECO:0000256" key="7">
    <source>
        <dbReference type="ARBA" id="ARBA00023128"/>
    </source>
</evidence>
<comment type="function">
    <text evidence="10">Catalyzes two activities which are involved in the cyclic version of arginine biosynthesis: the synthesis of acetylglutamate from glutamate and acetyl-CoA, and of ornithine by transacetylation between acetylornithine and glutamate.</text>
</comment>
<evidence type="ECO:0000256" key="6">
    <source>
        <dbReference type="ARBA" id="ARBA00022813"/>
    </source>
</evidence>
<feature type="binding site" evidence="10">
    <location>
        <position position="238"/>
    </location>
    <ligand>
        <name>substrate</name>
    </ligand>
</feature>
<feature type="chain" id="PRO_5035025798" description="Arginine biosynthesis bifunctional protein ArgJ alpha chain" evidence="10">
    <location>
        <begin position="1"/>
        <end position="288"/>
    </location>
</feature>
<dbReference type="FunFam" id="3.30.2330.10:FF:000001">
    <property type="entry name" value="Arginine biosynthesis bifunctional protein ArgJ, mitochondrial"/>
    <property type="match status" value="1"/>
</dbReference>
<feature type="binding site" evidence="10">
    <location>
        <position position="531"/>
    </location>
    <ligand>
        <name>substrate</name>
    </ligand>
</feature>
<feature type="chain" id="PRO_5035025799" description="Arginine biosynthesis bifunctional protein ArgJ beta chain" evidence="10">
    <location>
        <begin position="289"/>
        <end position="531"/>
    </location>
</feature>
<evidence type="ECO:0000313" key="11">
    <source>
        <dbReference type="EMBL" id="KAF5362376.1"/>
    </source>
</evidence>
<feature type="binding site" evidence="10">
    <location>
        <position position="264"/>
    </location>
    <ligand>
        <name>substrate</name>
    </ligand>
</feature>
<dbReference type="Gene3D" id="3.30.2330.10">
    <property type="entry name" value="arginine biosynthesis bifunctional protein suprefamily"/>
    <property type="match status" value="1"/>
</dbReference>
<dbReference type="EC" id="2.3.1.1" evidence="10"/>
<feature type="binding site" evidence="10">
    <location>
        <position position="289"/>
    </location>
    <ligand>
        <name>substrate</name>
    </ligand>
</feature>
<dbReference type="EC" id="2.3.1.35" evidence="10"/>
<dbReference type="InterPro" id="IPR016117">
    <property type="entry name" value="ArgJ-like_dom_sf"/>
</dbReference>
<comment type="PTM">
    <text evidence="10">The alpha and beta chains are autoproteolytically processed from a single precursor protein within the mitochondrion.</text>
</comment>
<accession>A0A8H5LM92</accession>
<evidence type="ECO:0000256" key="8">
    <source>
        <dbReference type="ARBA" id="ARBA00023268"/>
    </source>
</evidence>
<evidence type="ECO:0000256" key="1">
    <source>
        <dbReference type="ARBA" id="ARBA00004305"/>
    </source>
</evidence>
<comment type="pathway">
    <text evidence="10">Amino-acid biosynthesis; L-arginine biosynthesis; L-ornithine and N-acetyl-L-glutamate from L-glutamate and N(2)-acetyl-L-ornithine (cyclic): step 1/1.</text>
</comment>
<evidence type="ECO:0000256" key="5">
    <source>
        <dbReference type="ARBA" id="ARBA00022679"/>
    </source>
</evidence>